<dbReference type="Pfam" id="PF02781">
    <property type="entry name" value="G6PD_C"/>
    <property type="match status" value="1"/>
</dbReference>
<feature type="binding site" evidence="6">
    <location>
        <position position="346"/>
    </location>
    <ligand>
        <name>substrate</name>
    </ligand>
</feature>
<dbReference type="InterPro" id="IPR022674">
    <property type="entry name" value="G6P_DH_NAD-bd"/>
</dbReference>
<dbReference type="RefSeq" id="WP_116884290.1">
    <property type="nucleotide sequence ID" value="NZ_CABMMC010000164.1"/>
</dbReference>
<dbReference type="HAMAP" id="MF_00966">
    <property type="entry name" value="G6PD"/>
    <property type="match status" value="1"/>
</dbReference>
<organism evidence="9 10">
    <name type="scientific">Victivallis vadensis</name>
    <dbReference type="NCBI Taxonomy" id="172901"/>
    <lineage>
        <taxon>Bacteria</taxon>
        <taxon>Pseudomonadati</taxon>
        <taxon>Lentisphaerota</taxon>
        <taxon>Lentisphaeria</taxon>
        <taxon>Victivallales</taxon>
        <taxon>Victivallaceae</taxon>
        <taxon>Victivallis</taxon>
    </lineage>
</organism>
<reference evidence="9 10" key="1">
    <citation type="submission" date="2018-04" db="EMBL/GenBank/DDBJ databases">
        <title>Genomic Encyclopedia of Type Strains, Phase IV (KMG-IV): sequencing the most valuable type-strain genomes for metagenomic binning, comparative biology and taxonomic classification.</title>
        <authorList>
            <person name="Goeker M."/>
        </authorList>
    </citation>
    <scope>NUCLEOTIDE SEQUENCE [LARGE SCALE GENOMIC DNA]</scope>
    <source>
        <strain evidence="9 10">DSM 14823</strain>
    </source>
</reference>
<evidence type="ECO:0000259" key="8">
    <source>
        <dbReference type="Pfam" id="PF02781"/>
    </source>
</evidence>
<sequence length="494" mass="56524">MLESNYWRGNFCIEVSPAPGTLVIFGASGDLARRKLYPALYHLFRRGLLHEESRIVGCARTAYSDDGFRDHIRPELTGGTDAELNEFLRRIHYHGLDYNRAENYHALGQRLDELEKGSELPANRTIYLAMPAALYPAIIEQLYATGQLTEPEDGSSWRHVVLEKPFGRDTASAEELDIQLHRYLKEDQIYRIDHYLGKDTVQNIMMLRFANLIFEPVWNSHYIDHIQLTVAETLGVEHRAGYYDQSGLLRDMFQNHMLEMLAMAAMEMPSSFSADAVRDEKVKLIQSIRPFDLKHLHDSVVRAQYQGYLDEPGVKPDSTTETYVAAKLMIDNWRWSGVPFYLRSGKKLAKRKSEIAIVFKTIPHSIFAPIKASDMQPDTLVLKVQPDEGMELTIQAKQPGPKLCMGGLSLNFRYSELPGGESFEAYERLLLDAMLGDQTLFIRSDVIAESWKLFTPVLENWQHDCPLVTYAPGSDGPTEANRMLFLDNREWREL</sequence>
<dbReference type="GO" id="GO:0004345">
    <property type="term" value="F:glucose-6-phosphate dehydrogenase activity"/>
    <property type="evidence" value="ECO:0007669"/>
    <property type="project" value="UniProtKB-UniRule"/>
</dbReference>
<feature type="binding site" evidence="6">
    <location>
        <position position="164"/>
    </location>
    <ligand>
        <name>NADP(+)</name>
        <dbReference type="ChEBI" id="CHEBI:58349"/>
    </ligand>
</feature>
<evidence type="ECO:0000256" key="2">
    <source>
        <dbReference type="ARBA" id="ARBA00022526"/>
    </source>
</evidence>
<dbReference type="SUPFAM" id="SSF55347">
    <property type="entry name" value="Glyceraldehyde-3-phosphate dehydrogenase-like, C-terminal domain"/>
    <property type="match status" value="1"/>
</dbReference>
<gene>
    <name evidence="6" type="primary">zwf</name>
    <name evidence="9" type="ORF">C8D82_11636</name>
</gene>
<dbReference type="InterPro" id="IPR036291">
    <property type="entry name" value="NAD(P)-bd_dom_sf"/>
</dbReference>
<feature type="binding site" evidence="6">
    <location>
        <position position="198"/>
    </location>
    <ligand>
        <name>substrate</name>
    </ligand>
</feature>
<evidence type="ECO:0000313" key="9">
    <source>
        <dbReference type="EMBL" id="PVY40585.1"/>
    </source>
</evidence>
<dbReference type="NCBIfam" id="TIGR00871">
    <property type="entry name" value="zwf"/>
    <property type="match status" value="1"/>
</dbReference>
<keyword evidence="2 6" id="KW-0313">Glucose metabolism</keyword>
<dbReference type="GO" id="GO:0006006">
    <property type="term" value="P:glucose metabolic process"/>
    <property type="evidence" value="ECO:0007669"/>
    <property type="project" value="UniProtKB-KW"/>
</dbReference>
<dbReference type="EMBL" id="QEKH01000016">
    <property type="protein sequence ID" value="PVY40585.1"/>
    <property type="molecule type" value="Genomic_DNA"/>
</dbReference>
<evidence type="ECO:0000313" key="10">
    <source>
        <dbReference type="Proteomes" id="UP000245959"/>
    </source>
</evidence>
<evidence type="ECO:0000259" key="7">
    <source>
        <dbReference type="Pfam" id="PF00479"/>
    </source>
</evidence>
<dbReference type="GO" id="GO:0009051">
    <property type="term" value="P:pentose-phosphate shunt, oxidative branch"/>
    <property type="evidence" value="ECO:0007669"/>
    <property type="project" value="TreeGrafter"/>
</dbReference>
<evidence type="ECO:0000256" key="3">
    <source>
        <dbReference type="ARBA" id="ARBA00022857"/>
    </source>
</evidence>
<comment type="caution">
    <text evidence="9">The sequence shown here is derived from an EMBL/GenBank/DDBJ whole genome shotgun (WGS) entry which is preliminary data.</text>
</comment>
<accession>A0A2U1AVW2</accession>
<name>A0A2U1AVW2_9BACT</name>
<dbReference type="PRINTS" id="PR00079">
    <property type="entry name" value="G6PDHDRGNASE"/>
</dbReference>
<dbReference type="PANTHER" id="PTHR23429">
    <property type="entry name" value="GLUCOSE-6-PHOSPHATE 1-DEHYDROGENASE G6PD"/>
    <property type="match status" value="1"/>
</dbReference>
<dbReference type="GO" id="GO:0050661">
    <property type="term" value="F:NADP binding"/>
    <property type="evidence" value="ECO:0007669"/>
    <property type="project" value="UniProtKB-UniRule"/>
</dbReference>
<keyword evidence="3 6" id="KW-0521">NADP</keyword>
<keyword evidence="10" id="KW-1185">Reference proteome</keyword>
<evidence type="ECO:0000256" key="5">
    <source>
        <dbReference type="ARBA" id="ARBA00023277"/>
    </source>
</evidence>
<dbReference type="GO" id="GO:0005829">
    <property type="term" value="C:cytosol"/>
    <property type="evidence" value="ECO:0007669"/>
    <property type="project" value="TreeGrafter"/>
</dbReference>
<dbReference type="InterPro" id="IPR001282">
    <property type="entry name" value="G6P_DH"/>
</dbReference>
<feature type="binding site" evidence="6">
    <location>
        <position position="232"/>
    </location>
    <ligand>
        <name>substrate</name>
    </ligand>
</feature>
<dbReference type="Gene3D" id="3.40.50.720">
    <property type="entry name" value="NAD(P)-binding Rossmann-like Domain"/>
    <property type="match status" value="1"/>
</dbReference>
<dbReference type="AlphaFoldDB" id="A0A2U1AVW2"/>
<dbReference type="UniPathway" id="UPA00115">
    <property type="reaction ID" value="UER00408"/>
</dbReference>
<dbReference type="EC" id="1.1.1.49" evidence="6"/>
<keyword evidence="5 6" id="KW-0119">Carbohydrate metabolism</keyword>
<evidence type="ECO:0000256" key="1">
    <source>
        <dbReference type="ARBA" id="ARBA00004937"/>
    </source>
</evidence>
<feature type="active site" description="Proton acceptor" evidence="6">
    <location>
        <position position="256"/>
    </location>
</feature>
<comment type="catalytic activity">
    <reaction evidence="6">
        <text>D-glucose 6-phosphate + NADP(+) = 6-phospho-D-glucono-1,5-lactone + NADPH + H(+)</text>
        <dbReference type="Rhea" id="RHEA:15841"/>
        <dbReference type="ChEBI" id="CHEBI:15378"/>
        <dbReference type="ChEBI" id="CHEBI:57783"/>
        <dbReference type="ChEBI" id="CHEBI:57955"/>
        <dbReference type="ChEBI" id="CHEBI:58349"/>
        <dbReference type="ChEBI" id="CHEBI:61548"/>
        <dbReference type="EC" id="1.1.1.49"/>
    </reaction>
</comment>
<dbReference type="Proteomes" id="UP000245959">
    <property type="component" value="Unassembled WGS sequence"/>
</dbReference>
<feature type="binding site" evidence="6">
    <location>
        <position position="60"/>
    </location>
    <ligand>
        <name>NADP(+)</name>
        <dbReference type="ChEBI" id="CHEBI:58349"/>
    </ligand>
</feature>
<comment type="similarity">
    <text evidence="6">Belongs to the glucose-6-phosphate dehydrogenase family.</text>
</comment>
<dbReference type="Gene3D" id="3.30.360.10">
    <property type="entry name" value="Dihydrodipicolinate Reductase, domain 2"/>
    <property type="match status" value="1"/>
</dbReference>
<dbReference type="PIRSF" id="PIRSF000110">
    <property type="entry name" value="G6PD"/>
    <property type="match status" value="1"/>
</dbReference>
<dbReference type="Pfam" id="PF00479">
    <property type="entry name" value="G6PD_N"/>
    <property type="match status" value="1"/>
</dbReference>
<comment type="pathway">
    <text evidence="1 6">Carbohydrate degradation; pentose phosphate pathway; D-ribulose 5-phosphate from D-glucose 6-phosphate (oxidative stage): step 1/3.</text>
</comment>
<feature type="binding site" evidence="6">
    <location>
        <begin position="26"/>
        <end position="33"/>
    </location>
    <ligand>
        <name>NADP(+)</name>
        <dbReference type="ChEBI" id="CHEBI:58349"/>
    </ligand>
</feature>
<feature type="binding site" evidence="6">
    <location>
        <position position="194"/>
    </location>
    <ligand>
        <name>substrate</name>
    </ligand>
</feature>
<feature type="domain" description="Glucose-6-phosphate dehydrogenase C-terminal" evidence="8">
    <location>
        <begin position="205"/>
        <end position="492"/>
    </location>
</feature>
<feature type="binding site" evidence="6">
    <location>
        <position position="251"/>
    </location>
    <ligand>
        <name>substrate</name>
    </ligand>
</feature>
<feature type="domain" description="Glucose-6-phosphate dehydrogenase NAD-binding" evidence="7">
    <location>
        <begin position="23"/>
        <end position="203"/>
    </location>
</feature>
<protein>
    <recommendedName>
        <fullName evidence="6">Glucose-6-phosphate 1-dehydrogenase</fullName>
        <shortName evidence="6">G6PD</shortName>
        <ecNumber evidence="6">1.1.1.49</ecNumber>
    </recommendedName>
</protein>
<comment type="caution">
    <text evidence="6">Lacks conserved residue(s) required for the propagation of feature annotation.</text>
</comment>
<dbReference type="SUPFAM" id="SSF51735">
    <property type="entry name" value="NAD(P)-binding Rossmann-fold domains"/>
    <property type="match status" value="1"/>
</dbReference>
<dbReference type="OrthoDB" id="9802739at2"/>
<dbReference type="PANTHER" id="PTHR23429:SF0">
    <property type="entry name" value="GLUCOSE-6-PHOSPHATE 1-DEHYDROGENASE"/>
    <property type="match status" value="1"/>
</dbReference>
<proteinExistence type="inferred from homology"/>
<evidence type="ECO:0000256" key="6">
    <source>
        <dbReference type="HAMAP-Rule" id="MF_00966"/>
    </source>
</evidence>
<evidence type="ECO:0000256" key="4">
    <source>
        <dbReference type="ARBA" id="ARBA00023002"/>
    </source>
</evidence>
<dbReference type="InterPro" id="IPR022675">
    <property type="entry name" value="G6P_DH_C"/>
</dbReference>
<dbReference type="GeneID" id="78295588"/>
<keyword evidence="4 6" id="KW-0560">Oxidoreductase</keyword>
<comment type="function">
    <text evidence="6">Catalyzes the oxidation of glucose 6-phosphate to 6-phosphogluconolactone.</text>
</comment>